<gene>
    <name evidence="1" type="ORF">NDI37_06480</name>
</gene>
<organism evidence="1 2">
    <name type="scientific">Funiculus sociatus GB2-A5</name>
    <dbReference type="NCBI Taxonomy" id="2933946"/>
    <lineage>
        <taxon>Bacteria</taxon>
        <taxon>Bacillati</taxon>
        <taxon>Cyanobacteriota</taxon>
        <taxon>Cyanophyceae</taxon>
        <taxon>Coleofasciculales</taxon>
        <taxon>Coleofasciculaceae</taxon>
        <taxon>Funiculus</taxon>
    </lineage>
</organism>
<accession>A0ABV0JKZ8</accession>
<sequence length="48" mass="5431">MSKTIANLTLPVVVQEIEKVLGTYTAHPYQKAFSIPELRQKLIVYVLS</sequence>
<protein>
    <submittedName>
        <fullName evidence="1">Uncharacterized protein</fullName>
    </submittedName>
</protein>
<proteinExistence type="predicted"/>
<comment type="caution">
    <text evidence="1">The sequence shown here is derived from an EMBL/GenBank/DDBJ whole genome shotgun (WGS) entry which is preliminary data.</text>
</comment>
<keyword evidence="2" id="KW-1185">Reference proteome</keyword>
<evidence type="ECO:0000313" key="2">
    <source>
        <dbReference type="Proteomes" id="UP001442494"/>
    </source>
</evidence>
<name>A0ABV0JKZ8_9CYAN</name>
<dbReference type="Proteomes" id="UP001442494">
    <property type="component" value="Unassembled WGS sequence"/>
</dbReference>
<dbReference type="RefSeq" id="WP_199295155.1">
    <property type="nucleotide sequence ID" value="NZ_JAMPKK010000009.1"/>
</dbReference>
<dbReference type="EMBL" id="JAMPKK010000009">
    <property type="protein sequence ID" value="MEP0864109.1"/>
    <property type="molecule type" value="Genomic_DNA"/>
</dbReference>
<evidence type="ECO:0000313" key="1">
    <source>
        <dbReference type="EMBL" id="MEP0864109.1"/>
    </source>
</evidence>
<reference evidence="1 2" key="1">
    <citation type="submission" date="2022-04" db="EMBL/GenBank/DDBJ databases">
        <title>Positive selection, recombination, and allopatry shape intraspecific diversity of widespread and dominant cyanobacteria.</title>
        <authorList>
            <person name="Wei J."/>
            <person name="Shu W."/>
            <person name="Hu C."/>
        </authorList>
    </citation>
    <scope>NUCLEOTIDE SEQUENCE [LARGE SCALE GENOMIC DNA]</scope>
    <source>
        <strain evidence="1 2">GB2-A5</strain>
    </source>
</reference>